<dbReference type="Pfam" id="PF05229">
    <property type="entry name" value="SCPU"/>
    <property type="match status" value="2"/>
</dbReference>
<sequence length="326" mass="33901">MWLRVLILFAGLCFFPLKSFAVSCTVNAVSSVNFSAVNPIANTDATTSMTFNYTCTKVLIVDTLAGYTICFNVGANGTNTINTRKMTGPGGGTLNYQLYYQDSGGAKIIWGNESAGSGTSPKDYMNLLNLVTITGSLTVYATIPSGQTSVVPGTYTDTYSAATASITVNGSLIAAPTTCGQTIIGSFPFTVTATVNKQCNVSATNTINMGSVLFNQTNVPGQNVFTMACTNTTPYTIGLSPSNGSATGSGVMKSQTSSTTNTDLVPYQLNSTASVPGTAWGNITSSNTIAGTGTGQSVNQKVYAVVPSANYRPDTYTDTVTINVTY</sequence>
<keyword evidence="3" id="KW-0946">Virion</keyword>
<feature type="domain" description="Spore coat protein U/FanG" evidence="2">
    <location>
        <begin position="21"/>
        <end position="159"/>
    </location>
</feature>
<evidence type="ECO:0000259" key="2">
    <source>
        <dbReference type="Pfam" id="PF05229"/>
    </source>
</evidence>
<dbReference type="InterPro" id="IPR053167">
    <property type="entry name" value="Spore_coat_component"/>
</dbReference>
<comment type="caution">
    <text evidence="3">The sequence shown here is derived from an EMBL/GenBank/DDBJ whole genome shotgun (WGS) entry which is preliminary data.</text>
</comment>
<evidence type="ECO:0000313" key="4">
    <source>
        <dbReference type="Proteomes" id="UP000240892"/>
    </source>
</evidence>
<dbReference type="Proteomes" id="UP000240892">
    <property type="component" value="Unassembled WGS sequence"/>
</dbReference>
<proteinExistence type="predicted"/>
<reference evidence="3 4" key="1">
    <citation type="submission" date="2018-03" db="EMBL/GenBank/DDBJ databases">
        <title>First report of an OXA-48+CTX-M-M-producing Kluyvera ascorbata clone recovered from patients admitted in a University Hospital in Madrid, Spain.</title>
        <authorList>
            <person name="Hernandez-Garcia M."/>
            <person name="Leon-Sampedro R."/>
            <person name="Perez-Viso B."/>
            <person name="Morosini M.I."/>
            <person name="Lopez-Fresnena N."/>
            <person name="Coque T.M."/>
            <person name="Bonten M."/>
            <person name="Malhotra-Kumar S."/>
            <person name="Ruiz-Garbajosa P."/>
            <person name="Canton R."/>
        </authorList>
    </citation>
    <scope>NUCLEOTIDE SEQUENCE [LARGE SCALE GENOMIC DNA]</scope>
    <source>
        <strain evidence="3 4">KA2</strain>
    </source>
</reference>
<gene>
    <name evidence="3" type="ORF">C8256_05130</name>
</gene>
<dbReference type="EMBL" id="PYHO01000003">
    <property type="protein sequence ID" value="PSR47710.1"/>
    <property type="molecule type" value="Genomic_DNA"/>
</dbReference>
<dbReference type="RefSeq" id="WP_106924921.1">
    <property type="nucleotide sequence ID" value="NZ_CABMMU010000003.1"/>
</dbReference>
<keyword evidence="4" id="KW-1185">Reference proteome</keyword>
<dbReference type="AlphaFoldDB" id="A0A2T2Y5A4"/>
<dbReference type="PANTHER" id="PTHR37089">
    <property type="entry name" value="PROTEIN U-RELATED"/>
    <property type="match status" value="1"/>
</dbReference>
<evidence type="ECO:0000256" key="1">
    <source>
        <dbReference type="SAM" id="SignalP"/>
    </source>
</evidence>
<dbReference type="PANTHER" id="PTHR37089:SF4">
    <property type="entry name" value="EXPORTED PROTEIN"/>
    <property type="match status" value="1"/>
</dbReference>
<keyword evidence="3" id="KW-0167">Capsid protein</keyword>
<feature type="domain" description="Spore coat protein U/FanG" evidence="2">
    <location>
        <begin position="188"/>
        <end position="322"/>
    </location>
</feature>
<protein>
    <submittedName>
        <fullName evidence="3">Spore coat protein U</fullName>
    </submittedName>
</protein>
<dbReference type="InterPro" id="IPR007893">
    <property type="entry name" value="Spore_coat_U/FanG"/>
</dbReference>
<evidence type="ECO:0000313" key="3">
    <source>
        <dbReference type="EMBL" id="PSR47710.1"/>
    </source>
</evidence>
<keyword evidence="1" id="KW-0732">Signal</keyword>
<feature type="signal peptide" evidence="1">
    <location>
        <begin position="1"/>
        <end position="21"/>
    </location>
</feature>
<name>A0A2T2Y5A4_9ENTR</name>
<organism evidence="3 4">
    <name type="scientific">Kluyvera genomosp. 2</name>
    <dbReference type="NCBI Taxonomy" id="2774054"/>
    <lineage>
        <taxon>Bacteria</taxon>
        <taxon>Pseudomonadati</taxon>
        <taxon>Pseudomonadota</taxon>
        <taxon>Gammaproteobacteria</taxon>
        <taxon>Enterobacterales</taxon>
        <taxon>Enterobacteriaceae</taxon>
        <taxon>Kluyvera</taxon>
    </lineage>
</organism>
<accession>A0A2T2Y5A4</accession>
<dbReference type="SMART" id="SM00972">
    <property type="entry name" value="SCPU"/>
    <property type="match status" value="2"/>
</dbReference>
<feature type="chain" id="PRO_5015437130" evidence="1">
    <location>
        <begin position="22"/>
        <end position="326"/>
    </location>
</feature>